<keyword evidence="17" id="KW-1185">Reference proteome</keyword>
<keyword evidence="7" id="KW-0238">DNA-binding</keyword>
<gene>
    <name evidence="16" type="ORF">R1flu_021573</name>
</gene>
<evidence type="ECO:0000256" key="3">
    <source>
        <dbReference type="ARBA" id="ARBA00022728"/>
    </source>
</evidence>
<organism evidence="16 17">
    <name type="scientific">Riccia fluitans</name>
    <dbReference type="NCBI Taxonomy" id="41844"/>
    <lineage>
        <taxon>Eukaryota</taxon>
        <taxon>Viridiplantae</taxon>
        <taxon>Streptophyta</taxon>
        <taxon>Embryophyta</taxon>
        <taxon>Marchantiophyta</taxon>
        <taxon>Marchantiopsida</taxon>
        <taxon>Marchantiidae</taxon>
        <taxon>Marchantiales</taxon>
        <taxon>Ricciaceae</taxon>
        <taxon>Riccia</taxon>
    </lineage>
</organism>
<dbReference type="SUPFAM" id="SSF46689">
    <property type="entry name" value="Homeodomain-like"/>
    <property type="match status" value="1"/>
</dbReference>
<name>A0ABD1ZPR7_9MARC</name>
<feature type="region of interest" description="Disordered" evidence="13">
    <location>
        <begin position="939"/>
        <end position="972"/>
    </location>
</feature>
<feature type="region of interest" description="Disordered" evidence="13">
    <location>
        <begin position="342"/>
        <end position="361"/>
    </location>
</feature>
<dbReference type="PROSITE" id="PS51294">
    <property type="entry name" value="HTH_MYB"/>
    <property type="match status" value="2"/>
</dbReference>
<dbReference type="GO" id="GO:0006281">
    <property type="term" value="P:DNA repair"/>
    <property type="evidence" value="ECO:0007669"/>
    <property type="project" value="UniProtKB-KW"/>
</dbReference>
<keyword evidence="8" id="KW-0508">mRNA splicing</keyword>
<keyword evidence="9" id="KW-0234">DNA repair</keyword>
<dbReference type="GO" id="GO:0008380">
    <property type="term" value="P:RNA splicing"/>
    <property type="evidence" value="ECO:0007669"/>
    <property type="project" value="UniProtKB-KW"/>
</dbReference>
<feature type="domain" description="Myb-like" evidence="14">
    <location>
        <begin position="2"/>
        <end position="53"/>
    </location>
</feature>
<dbReference type="PROSITE" id="PS50090">
    <property type="entry name" value="MYB_LIKE"/>
    <property type="match status" value="2"/>
</dbReference>
<dbReference type="FunFam" id="1.10.10.60:FF:000091">
    <property type="entry name" value="CDC5 cell division cycle 5-like"/>
    <property type="match status" value="1"/>
</dbReference>
<reference evidence="16 17" key="1">
    <citation type="submission" date="2024-09" db="EMBL/GenBank/DDBJ databases">
        <title>Chromosome-scale assembly of Riccia fluitans.</title>
        <authorList>
            <person name="Paukszto L."/>
            <person name="Sawicki J."/>
            <person name="Karawczyk K."/>
            <person name="Piernik-Szablinska J."/>
            <person name="Szczecinska M."/>
            <person name="Mazdziarz M."/>
        </authorList>
    </citation>
    <scope>NUCLEOTIDE SEQUENCE [LARGE SCALE GENOMIC DNA]</scope>
    <source>
        <strain evidence="16">Rf_01</strain>
        <tissue evidence="16">Aerial parts of the thallus</tissue>
    </source>
</reference>
<dbReference type="Gene3D" id="1.10.10.60">
    <property type="entry name" value="Homeodomain-like"/>
    <property type="match status" value="2"/>
</dbReference>
<dbReference type="Pfam" id="PF13921">
    <property type="entry name" value="Myb_DNA-bind_6"/>
    <property type="match status" value="1"/>
</dbReference>
<dbReference type="GO" id="GO:0006355">
    <property type="term" value="P:regulation of DNA-templated transcription"/>
    <property type="evidence" value="ECO:0007669"/>
    <property type="project" value="UniProtKB-ARBA"/>
</dbReference>
<dbReference type="GO" id="GO:0005681">
    <property type="term" value="C:spliceosomal complex"/>
    <property type="evidence" value="ECO:0007669"/>
    <property type="project" value="UniProtKB-KW"/>
</dbReference>
<keyword evidence="5" id="KW-0227">DNA damage</keyword>
<evidence type="ECO:0000256" key="10">
    <source>
        <dbReference type="ARBA" id="ARBA00023242"/>
    </source>
</evidence>
<keyword evidence="2" id="KW-0507">mRNA processing</keyword>
<dbReference type="FunFam" id="1.10.10.60:FF:000021">
    <property type="entry name" value="CDC5 cell division cycle 5-like"/>
    <property type="match status" value="1"/>
</dbReference>
<dbReference type="InterPro" id="IPR021786">
    <property type="entry name" value="Cdc5p/Cef1_C"/>
</dbReference>
<evidence type="ECO:0000313" key="16">
    <source>
        <dbReference type="EMBL" id="KAL2653445.1"/>
    </source>
</evidence>
<evidence type="ECO:0000313" key="17">
    <source>
        <dbReference type="Proteomes" id="UP001605036"/>
    </source>
</evidence>
<feature type="domain" description="Myb-like" evidence="14">
    <location>
        <begin position="54"/>
        <end position="103"/>
    </location>
</feature>
<evidence type="ECO:0000256" key="5">
    <source>
        <dbReference type="ARBA" id="ARBA00022763"/>
    </source>
</evidence>
<evidence type="ECO:0000256" key="7">
    <source>
        <dbReference type="ARBA" id="ARBA00023125"/>
    </source>
</evidence>
<keyword evidence="3" id="KW-0747">Spliceosome</keyword>
<evidence type="ECO:0000256" key="12">
    <source>
        <dbReference type="SAM" id="Coils"/>
    </source>
</evidence>
<feature type="region of interest" description="Disordered" evidence="13">
    <location>
        <begin position="593"/>
        <end position="614"/>
    </location>
</feature>
<evidence type="ECO:0000256" key="13">
    <source>
        <dbReference type="SAM" id="MobiDB-lite"/>
    </source>
</evidence>
<sequence length="993" mass="112058">MRIMIKGGVWKNTEDEILKAAVMKYGKNQWARISSLLVRKSAKQCKARWYEWLDPSIKKTEWTREEDEKLLHLAKLMPTQWRTIAPIVGRTPAQCLERYEKLLDAACAKDENYEPSDDPRKLRPGEIDPNPESKPARPDPVDMDEDEKEMLSEARARLANTRGKKAKRKAREKQLEEARRLASLQKRRELKAAGIDVRHRRRKQKGIDYNAEIPFEKKPPPGFFEVSQEERPVEEPQFPTTIEDLEGKRRADIEAQLRKQDVARNKIAQRRDAPSSVMQVNKLNDPEAVRKRSKLILPDPQISDRELEEIAKMGYASDLLVGDEDLRGGGVATRALLANYSQTPAHGGMTPLRTPQRTPGGKGDAIMMEAENLARLRETQTPLFGGENPDLHPSDFSGVNPKKKDIQTPNPIATPMRTPAGSTGATPGMTPFKESALVGMTPKGTPIRDELHINEGMEIPSDNVKAEKMRQAELKRNLRAGLGDLPAPKNEYQIVVPDLPAEESEPVEQMEEDMSEVLARQRAEEAAKQAALLRKRSKVLQRELPRPPPAGVELLKSSLQTSDNVTYLDEAEELIRRELVDLLEHDAVKYPVNEEAPTKEKRKSTKATTNGKPRAEVPEIEDFEEDILLEAAKMIEEEVDILRVAMGHEDATVDHYAEVRDACFEDLVYLPTRNVYGLASVTSGGDRLVAMEYALDNIRKHMEGETKRAVRLEQKLKVLTQGYQTRAESLERLIEGSFKTADTLGTELKCFRALHSQEQLAAPRRIETLQDLVTQQVERERVLQLRYENLLVEQDNLTRLIHDHDLAAAKDLEARSAVEDKVTDISGTAREREVSVSEAKEMETENIQVAVDVEMTEVTADKARGSPLRESQDMEIVREEPKEGSSPMDEVAKEVEGRFTVDESAKEPVEGSDFAEKGFKELEEGRVNVDEELKEEGRVLVNEERKEPEEGKVRIDGQPEESGEGRSLIDDDAKEFGVERVVNDACLETSINE</sequence>
<dbReference type="CDD" id="cd00167">
    <property type="entry name" value="SANT"/>
    <property type="match status" value="1"/>
</dbReference>
<dbReference type="EMBL" id="JBHFFA010000001">
    <property type="protein sequence ID" value="KAL2653445.1"/>
    <property type="molecule type" value="Genomic_DNA"/>
</dbReference>
<keyword evidence="10" id="KW-0539">Nucleus</keyword>
<evidence type="ECO:0000256" key="1">
    <source>
        <dbReference type="ARBA" id="ARBA00010506"/>
    </source>
</evidence>
<evidence type="ECO:0000256" key="4">
    <source>
        <dbReference type="ARBA" id="ARBA00022737"/>
    </source>
</evidence>
<dbReference type="SMART" id="SM00717">
    <property type="entry name" value="SANT"/>
    <property type="match status" value="2"/>
</dbReference>
<evidence type="ECO:0000256" key="11">
    <source>
        <dbReference type="ARBA" id="ARBA00023306"/>
    </source>
</evidence>
<comment type="caution">
    <text evidence="16">The sequence shown here is derived from an EMBL/GenBank/DDBJ whole genome shotgun (WGS) entry which is preliminary data.</text>
</comment>
<feature type="region of interest" description="Disordered" evidence="13">
    <location>
        <begin position="212"/>
        <end position="238"/>
    </location>
</feature>
<feature type="region of interest" description="Disordered" evidence="13">
    <location>
        <begin position="385"/>
        <end position="429"/>
    </location>
</feature>
<protein>
    <submittedName>
        <fullName evidence="16">Uncharacterized protein</fullName>
    </submittedName>
</protein>
<keyword evidence="6 12" id="KW-0175">Coiled coil</keyword>
<dbReference type="InterPro" id="IPR047242">
    <property type="entry name" value="CDC5L/Cef1"/>
</dbReference>
<dbReference type="GO" id="GO:0006397">
    <property type="term" value="P:mRNA processing"/>
    <property type="evidence" value="ECO:0007669"/>
    <property type="project" value="UniProtKB-KW"/>
</dbReference>
<feature type="region of interest" description="Disordered" evidence="13">
    <location>
        <begin position="864"/>
        <end position="890"/>
    </location>
</feature>
<keyword evidence="4" id="KW-0677">Repeat</keyword>
<comment type="similarity">
    <text evidence="1">Belongs to the CEF1 family.</text>
</comment>
<dbReference type="InterPro" id="IPR001005">
    <property type="entry name" value="SANT/Myb"/>
</dbReference>
<dbReference type="AlphaFoldDB" id="A0ABD1ZPR7"/>
<proteinExistence type="inferred from homology"/>
<evidence type="ECO:0000256" key="9">
    <source>
        <dbReference type="ARBA" id="ARBA00023204"/>
    </source>
</evidence>
<dbReference type="PANTHER" id="PTHR45885">
    <property type="entry name" value="CELL DIVISION CYCLE 5-LIKE PROTEIN"/>
    <property type="match status" value="1"/>
</dbReference>
<evidence type="ECO:0000256" key="8">
    <source>
        <dbReference type="ARBA" id="ARBA00023187"/>
    </source>
</evidence>
<dbReference type="GO" id="GO:0003677">
    <property type="term" value="F:DNA binding"/>
    <property type="evidence" value="ECO:0007669"/>
    <property type="project" value="UniProtKB-KW"/>
</dbReference>
<feature type="compositionally biased region" description="Basic and acidic residues" evidence="13">
    <location>
        <begin position="870"/>
        <end position="883"/>
    </location>
</feature>
<feature type="domain" description="HTH myb-type" evidence="15">
    <location>
        <begin position="58"/>
        <end position="107"/>
    </location>
</feature>
<feature type="region of interest" description="Disordered" evidence="13">
    <location>
        <begin position="110"/>
        <end position="150"/>
    </location>
</feature>
<evidence type="ECO:0000259" key="14">
    <source>
        <dbReference type="PROSITE" id="PS50090"/>
    </source>
</evidence>
<feature type="compositionally biased region" description="Basic and acidic residues" evidence="13">
    <location>
        <begin position="110"/>
        <end position="126"/>
    </location>
</feature>
<dbReference type="CDD" id="cd11659">
    <property type="entry name" value="SANT_CDC5_II"/>
    <property type="match status" value="1"/>
</dbReference>
<dbReference type="InterPro" id="IPR009057">
    <property type="entry name" value="Homeodomain-like_sf"/>
</dbReference>
<evidence type="ECO:0000259" key="15">
    <source>
        <dbReference type="PROSITE" id="PS51294"/>
    </source>
</evidence>
<keyword evidence="11" id="KW-0131">Cell cycle</keyword>
<dbReference type="InterPro" id="IPR047240">
    <property type="entry name" value="SANT_CDC5L_II"/>
</dbReference>
<evidence type="ECO:0000256" key="2">
    <source>
        <dbReference type="ARBA" id="ARBA00022664"/>
    </source>
</evidence>
<dbReference type="Proteomes" id="UP001605036">
    <property type="component" value="Unassembled WGS sequence"/>
</dbReference>
<dbReference type="Pfam" id="PF11831">
    <property type="entry name" value="Myb_Cef"/>
    <property type="match status" value="1"/>
</dbReference>
<accession>A0ABD1ZPR7</accession>
<feature type="coiled-coil region" evidence="12">
    <location>
        <begin position="507"/>
        <end position="543"/>
    </location>
</feature>
<feature type="domain" description="HTH myb-type" evidence="15">
    <location>
        <begin position="2"/>
        <end position="57"/>
    </location>
</feature>
<dbReference type="PANTHER" id="PTHR45885:SF1">
    <property type="entry name" value="CELL DIVISION CYCLE 5-LIKE PROTEIN"/>
    <property type="match status" value="1"/>
</dbReference>
<evidence type="ECO:0000256" key="6">
    <source>
        <dbReference type="ARBA" id="ARBA00023054"/>
    </source>
</evidence>
<dbReference type="InterPro" id="IPR017930">
    <property type="entry name" value="Myb_dom"/>
</dbReference>